<dbReference type="RefSeq" id="WP_198073941.1">
    <property type="nucleotide sequence ID" value="NZ_JAEDAE010000001.1"/>
</dbReference>
<gene>
    <name evidence="1" type="ORF">I7X13_00415</name>
</gene>
<name>A0ABS0Q2C0_9BACT</name>
<evidence type="ECO:0000313" key="1">
    <source>
        <dbReference type="EMBL" id="MBH8556488.1"/>
    </source>
</evidence>
<dbReference type="Proteomes" id="UP000625631">
    <property type="component" value="Unassembled WGS sequence"/>
</dbReference>
<evidence type="ECO:0000313" key="2">
    <source>
        <dbReference type="Proteomes" id="UP000625631"/>
    </source>
</evidence>
<comment type="caution">
    <text evidence="1">The sequence shown here is derived from an EMBL/GenBank/DDBJ whole genome shotgun (WGS) entry which is preliminary data.</text>
</comment>
<sequence>MDLNIRWLEAVRLALPKIFGELPSTVEYDLFLIQGPYVPEDSEPAYPVFGVYCPDEESLEALASLDYWEMNKRVNNWIVQLGQAELLQRAYFVDYVDLNLLKSQKIYPIQ</sequence>
<accession>A0ABS0Q2C0</accession>
<reference evidence="1 2" key="1">
    <citation type="submission" date="2020-12" db="EMBL/GenBank/DDBJ databases">
        <title>Hymenobacter sp.</title>
        <authorList>
            <person name="Kim M.K."/>
        </authorList>
    </citation>
    <scope>NUCLEOTIDE SEQUENCE [LARGE SCALE GENOMIC DNA]</scope>
    <source>
        <strain evidence="1 2">BT442</strain>
    </source>
</reference>
<protein>
    <submittedName>
        <fullName evidence="1">Uncharacterized protein</fullName>
    </submittedName>
</protein>
<keyword evidence="2" id="KW-1185">Reference proteome</keyword>
<proteinExistence type="predicted"/>
<dbReference type="EMBL" id="JAEDAE010000001">
    <property type="protein sequence ID" value="MBH8556488.1"/>
    <property type="molecule type" value="Genomic_DNA"/>
</dbReference>
<organism evidence="1 2">
    <name type="scientific">Hymenobacter negativus</name>
    <dbReference type="NCBI Taxonomy" id="2795026"/>
    <lineage>
        <taxon>Bacteria</taxon>
        <taxon>Pseudomonadati</taxon>
        <taxon>Bacteroidota</taxon>
        <taxon>Cytophagia</taxon>
        <taxon>Cytophagales</taxon>
        <taxon>Hymenobacteraceae</taxon>
        <taxon>Hymenobacter</taxon>
    </lineage>
</organism>